<dbReference type="Proteomes" id="UP000001868">
    <property type="component" value="Chromosome"/>
</dbReference>
<dbReference type="AlphaFoldDB" id="B4R9E6"/>
<evidence type="ECO:0000256" key="2">
    <source>
        <dbReference type="SAM" id="SignalP"/>
    </source>
</evidence>
<dbReference type="CDD" id="cd11614">
    <property type="entry name" value="SAF_CpaB_FlgA_like"/>
    <property type="match status" value="1"/>
</dbReference>
<gene>
    <name evidence="4" type="primary">cpaB</name>
    <name evidence="4" type="ordered locus">PHZ_c2997</name>
</gene>
<evidence type="ECO:0000259" key="3">
    <source>
        <dbReference type="SMART" id="SM00858"/>
    </source>
</evidence>
<proteinExistence type="predicted"/>
<dbReference type="Pfam" id="PF16976">
    <property type="entry name" value="RcpC"/>
    <property type="match status" value="1"/>
</dbReference>
<dbReference type="STRING" id="450851.PHZ_c2997"/>
<evidence type="ECO:0000313" key="5">
    <source>
        <dbReference type="Proteomes" id="UP000001868"/>
    </source>
</evidence>
<dbReference type="InterPro" id="IPR013974">
    <property type="entry name" value="SAF"/>
</dbReference>
<accession>B4R9E6</accession>
<feature type="chain" id="PRO_5002825138" evidence="2">
    <location>
        <begin position="24"/>
        <end position="287"/>
    </location>
</feature>
<feature type="region of interest" description="Disordered" evidence="1">
    <location>
        <begin position="235"/>
        <end position="265"/>
    </location>
</feature>
<reference evidence="4 5" key="1">
    <citation type="journal article" date="2008" name="BMC Genomics">
        <title>Complete genome of Phenylobacterium zucineum - a novel facultative intracellular bacterium isolated from human erythroleukemia cell line K562.</title>
        <authorList>
            <person name="Luo Y."/>
            <person name="Xu X."/>
            <person name="Ding Z."/>
            <person name="Liu Z."/>
            <person name="Zhang B."/>
            <person name="Yan Z."/>
            <person name="Sun J."/>
            <person name="Hu S."/>
            <person name="Hu X."/>
        </authorList>
    </citation>
    <scope>NUCLEOTIDE SEQUENCE [LARGE SCALE GENOMIC DNA]</scope>
    <source>
        <strain evidence="4 5">HLK1</strain>
    </source>
</reference>
<evidence type="ECO:0000313" key="4">
    <source>
        <dbReference type="EMBL" id="ACG79406.1"/>
    </source>
</evidence>
<dbReference type="InterPro" id="IPR017592">
    <property type="entry name" value="Pilus_assmbl_Flp-typ_CpaB"/>
</dbReference>
<organism evidence="4 5">
    <name type="scientific">Phenylobacterium zucineum (strain HLK1)</name>
    <dbReference type="NCBI Taxonomy" id="450851"/>
    <lineage>
        <taxon>Bacteria</taxon>
        <taxon>Pseudomonadati</taxon>
        <taxon>Pseudomonadota</taxon>
        <taxon>Alphaproteobacteria</taxon>
        <taxon>Caulobacterales</taxon>
        <taxon>Caulobacteraceae</taxon>
        <taxon>Phenylobacterium</taxon>
    </lineage>
</organism>
<dbReference type="InterPro" id="IPR031571">
    <property type="entry name" value="RcpC_dom"/>
</dbReference>
<dbReference type="EMBL" id="CP000747">
    <property type="protein sequence ID" value="ACG79406.1"/>
    <property type="molecule type" value="Genomic_DNA"/>
</dbReference>
<feature type="domain" description="SAF" evidence="3">
    <location>
        <begin position="50"/>
        <end position="116"/>
    </location>
</feature>
<feature type="compositionally biased region" description="Low complexity" evidence="1">
    <location>
        <begin position="252"/>
        <end position="265"/>
    </location>
</feature>
<dbReference type="RefSeq" id="WP_012523544.1">
    <property type="nucleotide sequence ID" value="NC_011144.1"/>
</dbReference>
<dbReference type="HOGENOM" id="CLU_057068_1_1_5"/>
<keyword evidence="2" id="KW-0732">Signal</keyword>
<dbReference type="Pfam" id="PF08666">
    <property type="entry name" value="SAF"/>
    <property type="match status" value="1"/>
</dbReference>
<name>B4R9E6_PHEZH</name>
<sequence length="287" mass="29567">MVVSRRMMYLGAAALLSSGAVFLTQQWLQGQLSQATASARAGAAPAAAEAQVLVAAQALPPGTILKPSHVRWQAWPADAPTAGYLTSAASGPAQIAGAVVRGELQPGQPLTTTGVVQPGDRSFLAAVLKPGHRAVTVNVSAASGVAGFIFPGDRVDLVLSRRIGDDRHVSETVLTDVRVVGIDQRVANEKQEVVVPQTATLEVTPKQAEIVALMPELGKLSLSLRSLATDAGEGVPRHAVSRTWDSEATGLAAPRPAAPTNARPVRRPAASVVVVRGNTVSTVGGAE</sequence>
<evidence type="ECO:0000256" key="1">
    <source>
        <dbReference type="SAM" id="MobiDB-lite"/>
    </source>
</evidence>
<dbReference type="SMART" id="SM00858">
    <property type="entry name" value="SAF"/>
    <property type="match status" value="1"/>
</dbReference>
<dbReference type="eggNOG" id="COG3745">
    <property type="taxonomic scope" value="Bacteria"/>
</dbReference>
<protein>
    <submittedName>
        <fullName evidence="4">Pilus assembly protein CpaB</fullName>
    </submittedName>
</protein>
<dbReference type="KEGG" id="pzu:PHZ_c2997"/>
<dbReference type="OrthoDB" id="163768at2"/>
<dbReference type="Gene3D" id="3.90.1210.10">
    <property type="entry name" value="Antifreeze-like/N-acetylneuraminic acid synthase C-terminal domain"/>
    <property type="match status" value="1"/>
</dbReference>
<keyword evidence="5" id="KW-1185">Reference proteome</keyword>
<dbReference type="NCBIfam" id="TIGR03177">
    <property type="entry name" value="pilus_cpaB"/>
    <property type="match status" value="1"/>
</dbReference>
<feature type="signal peptide" evidence="2">
    <location>
        <begin position="1"/>
        <end position="23"/>
    </location>
</feature>